<protein>
    <submittedName>
        <fullName evidence="1">Uncharacterized protein</fullName>
    </submittedName>
</protein>
<dbReference type="EMBL" id="LR134363">
    <property type="protein sequence ID" value="VEG73541.1"/>
    <property type="molecule type" value="Genomic_DNA"/>
</dbReference>
<name>A0A448K9A1_9ACTO</name>
<reference evidence="1 2" key="1">
    <citation type="submission" date="2018-12" db="EMBL/GenBank/DDBJ databases">
        <authorList>
            <consortium name="Pathogen Informatics"/>
        </authorList>
    </citation>
    <scope>NUCLEOTIDE SEQUENCE [LARGE SCALE GENOMIC DNA]</scope>
    <source>
        <strain evidence="1 2">NCTC11923</strain>
    </source>
</reference>
<dbReference type="STRING" id="1278298.GCA_000428685_01090"/>
<evidence type="ECO:0000313" key="1">
    <source>
        <dbReference type="EMBL" id="VEG73541.1"/>
    </source>
</evidence>
<gene>
    <name evidence="1" type="ORF">NCTC11923_00147</name>
</gene>
<dbReference type="AlphaFoldDB" id="A0A448K9A1"/>
<proteinExistence type="predicted"/>
<sequence>MSAQAARIPAQRPVLRGSAERRCLTAVVGAAP</sequence>
<evidence type="ECO:0000313" key="2">
    <source>
        <dbReference type="Proteomes" id="UP000276899"/>
    </source>
</evidence>
<organism evidence="1 2">
    <name type="scientific">Actinomyces slackii</name>
    <dbReference type="NCBI Taxonomy" id="52774"/>
    <lineage>
        <taxon>Bacteria</taxon>
        <taxon>Bacillati</taxon>
        <taxon>Actinomycetota</taxon>
        <taxon>Actinomycetes</taxon>
        <taxon>Actinomycetales</taxon>
        <taxon>Actinomycetaceae</taxon>
        <taxon>Actinomyces</taxon>
    </lineage>
</organism>
<dbReference type="KEGG" id="asla:NCTC11923_00147"/>
<dbReference type="Proteomes" id="UP000276899">
    <property type="component" value="Chromosome"/>
</dbReference>
<accession>A0A448K9A1</accession>
<keyword evidence="2" id="KW-1185">Reference proteome</keyword>